<comment type="caution">
    <text evidence="1">The sequence shown here is derived from an EMBL/GenBank/DDBJ whole genome shotgun (WGS) entry which is preliminary data.</text>
</comment>
<proteinExistence type="predicted"/>
<sequence length="139" mass="15608">MALLQELEDNPFDTLAMETRRLIDLAIFMCGPQANEGILSNEDGYSDTRPLHEGGSQVWGFIAKARERAWEKADLDPSILQCPASGKEIHFDGFPGQFDDIALPADDPFEDNWLGPFQQLGLDWPAFFAELPSDWDFST</sequence>
<protein>
    <submittedName>
        <fullName evidence="1">Uncharacterized protein</fullName>
    </submittedName>
</protein>
<organism evidence="1 2">
    <name type="scientific">Extremus antarcticus</name>
    <dbReference type="NCBI Taxonomy" id="702011"/>
    <lineage>
        <taxon>Eukaryota</taxon>
        <taxon>Fungi</taxon>
        <taxon>Dikarya</taxon>
        <taxon>Ascomycota</taxon>
        <taxon>Pezizomycotina</taxon>
        <taxon>Dothideomycetes</taxon>
        <taxon>Dothideomycetidae</taxon>
        <taxon>Mycosphaerellales</taxon>
        <taxon>Extremaceae</taxon>
        <taxon>Extremus</taxon>
    </lineage>
</organism>
<keyword evidence="2" id="KW-1185">Reference proteome</keyword>
<gene>
    <name evidence="1" type="ORF">LTR09_010614</name>
</gene>
<name>A0AAJ0G4X4_9PEZI</name>
<accession>A0AAJ0G4X4</accession>
<dbReference type="AlphaFoldDB" id="A0AAJ0G4X4"/>
<reference evidence="1" key="1">
    <citation type="submission" date="2023-04" db="EMBL/GenBank/DDBJ databases">
        <title>Black Yeasts Isolated from many extreme environments.</title>
        <authorList>
            <person name="Coleine C."/>
            <person name="Stajich J.E."/>
            <person name="Selbmann L."/>
        </authorList>
    </citation>
    <scope>NUCLEOTIDE SEQUENCE</scope>
    <source>
        <strain evidence="1">CCFEE 5312</strain>
    </source>
</reference>
<evidence type="ECO:0000313" key="2">
    <source>
        <dbReference type="Proteomes" id="UP001271007"/>
    </source>
</evidence>
<dbReference type="EMBL" id="JAWDJX010000054">
    <property type="protein sequence ID" value="KAK3047940.1"/>
    <property type="molecule type" value="Genomic_DNA"/>
</dbReference>
<dbReference type="Proteomes" id="UP001271007">
    <property type="component" value="Unassembled WGS sequence"/>
</dbReference>
<evidence type="ECO:0000313" key="1">
    <source>
        <dbReference type="EMBL" id="KAK3047940.1"/>
    </source>
</evidence>